<sequence length="64" mass="7240">MAWRARGGDESGMIESMSEDLDHRQYMPVWSNPMVDNPDLAVEYPQVPTAHDYAVFRAAAPTEE</sequence>
<evidence type="ECO:0000313" key="2">
    <source>
        <dbReference type="Proteomes" id="UP000267164"/>
    </source>
</evidence>
<dbReference type="KEGG" id="nyu:D7D52_30270"/>
<dbReference type="EMBL" id="CP032568">
    <property type="protein sequence ID" value="AYF77394.1"/>
    <property type="molecule type" value="Genomic_DNA"/>
</dbReference>
<dbReference type="Proteomes" id="UP000267164">
    <property type="component" value="Chromosome"/>
</dbReference>
<gene>
    <name evidence="1" type="ORF">D7D52_30270</name>
</gene>
<organism evidence="1 2">
    <name type="scientific">Nocardia yunnanensis</name>
    <dbReference type="NCBI Taxonomy" id="2382165"/>
    <lineage>
        <taxon>Bacteria</taxon>
        <taxon>Bacillati</taxon>
        <taxon>Actinomycetota</taxon>
        <taxon>Actinomycetes</taxon>
        <taxon>Mycobacteriales</taxon>
        <taxon>Nocardiaceae</taxon>
        <taxon>Nocardia</taxon>
    </lineage>
</organism>
<name>A0A386ZJR4_9NOCA</name>
<evidence type="ECO:0000313" key="1">
    <source>
        <dbReference type="EMBL" id="AYF77394.1"/>
    </source>
</evidence>
<protein>
    <submittedName>
        <fullName evidence="1">Uncharacterized protein</fullName>
    </submittedName>
</protein>
<keyword evidence="2" id="KW-1185">Reference proteome</keyword>
<dbReference type="AlphaFoldDB" id="A0A386ZJR4"/>
<reference evidence="1 2" key="1">
    <citation type="submission" date="2018-09" db="EMBL/GenBank/DDBJ databases">
        <title>Nocardia yunnanensis sp. nov., an actinomycete isolated from a soil sample.</title>
        <authorList>
            <person name="Zhang J."/>
        </authorList>
    </citation>
    <scope>NUCLEOTIDE SEQUENCE [LARGE SCALE GENOMIC DNA]</scope>
    <source>
        <strain evidence="1 2">CFHS0054</strain>
    </source>
</reference>
<accession>A0A386ZJR4</accession>
<proteinExistence type="predicted"/>
<dbReference type="OrthoDB" id="9912396at2"/>